<accession>A0A2P2NRI4</accession>
<sequence length="48" mass="5708">MLVCQYNKNVGHSGQQNENTDKKICTQESKSSLRPLRLRQKVIFLFYY</sequence>
<reference evidence="1" key="1">
    <citation type="submission" date="2018-02" db="EMBL/GenBank/DDBJ databases">
        <title>Rhizophora mucronata_Transcriptome.</title>
        <authorList>
            <person name="Meera S.P."/>
            <person name="Sreeshan A."/>
            <person name="Augustine A."/>
        </authorList>
    </citation>
    <scope>NUCLEOTIDE SEQUENCE</scope>
    <source>
        <tissue evidence="1">Leaf</tissue>
    </source>
</reference>
<name>A0A2P2NRI4_RHIMU</name>
<organism evidence="1">
    <name type="scientific">Rhizophora mucronata</name>
    <name type="common">Asiatic mangrove</name>
    <dbReference type="NCBI Taxonomy" id="61149"/>
    <lineage>
        <taxon>Eukaryota</taxon>
        <taxon>Viridiplantae</taxon>
        <taxon>Streptophyta</taxon>
        <taxon>Embryophyta</taxon>
        <taxon>Tracheophyta</taxon>
        <taxon>Spermatophyta</taxon>
        <taxon>Magnoliopsida</taxon>
        <taxon>eudicotyledons</taxon>
        <taxon>Gunneridae</taxon>
        <taxon>Pentapetalae</taxon>
        <taxon>rosids</taxon>
        <taxon>fabids</taxon>
        <taxon>Malpighiales</taxon>
        <taxon>Rhizophoraceae</taxon>
        <taxon>Rhizophora</taxon>
    </lineage>
</organism>
<dbReference type="AlphaFoldDB" id="A0A2P2NRI4"/>
<protein>
    <submittedName>
        <fullName evidence="1">Uncharacterized protein</fullName>
    </submittedName>
</protein>
<dbReference type="EMBL" id="GGEC01064589">
    <property type="protein sequence ID" value="MBX45073.1"/>
    <property type="molecule type" value="Transcribed_RNA"/>
</dbReference>
<proteinExistence type="predicted"/>
<evidence type="ECO:0000313" key="1">
    <source>
        <dbReference type="EMBL" id="MBX45073.1"/>
    </source>
</evidence>